<keyword evidence="3" id="KW-1185">Reference proteome</keyword>
<gene>
    <name evidence="2" type="ORF">ZIOFF_009885</name>
</gene>
<organism evidence="2 3">
    <name type="scientific">Zingiber officinale</name>
    <name type="common">Ginger</name>
    <name type="synonym">Amomum zingiber</name>
    <dbReference type="NCBI Taxonomy" id="94328"/>
    <lineage>
        <taxon>Eukaryota</taxon>
        <taxon>Viridiplantae</taxon>
        <taxon>Streptophyta</taxon>
        <taxon>Embryophyta</taxon>
        <taxon>Tracheophyta</taxon>
        <taxon>Spermatophyta</taxon>
        <taxon>Magnoliopsida</taxon>
        <taxon>Liliopsida</taxon>
        <taxon>Zingiberales</taxon>
        <taxon>Zingiberaceae</taxon>
        <taxon>Zingiber</taxon>
    </lineage>
</organism>
<sequence>MQCYPRLGHCCDSGLGHNVGAGEIDGSTLATTIRIHSEKLLLSSPQRSSSFVDKGASDEGATEEEATSVGYSRGIGMTKFTAAARESIDAVSAIHKRSKRI</sequence>
<dbReference type="AlphaFoldDB" id="A0A8J5HIF4"/>
<reference evidence="2 3" key="1">
    <citation type="submission" date="2020-08" db="EMBL/GenBank/DDBJ databases">
        <title>Plant Genome Project.</title>
        <authorList>
            <person name="Zhang R.-G."/>
        </authorList>
    </citation>
    <scope>NUCLEOTIDE SEQUENCE [LARGE SCALE GENOMIC DNA]</scope>
    <source>
        <tissue evidence="2">Rhizome</tissue>
    </source>
</reference>
<name>A0A8J5HIF4_ZINOF</name>
<evidence type="ECO:0000256" key="1">
    <source>
        <dbReference type="SAM" id="MobiDB-lite"/>
    </source>
</evidence>
<accession>A0A8J5HIF4</accession>
<comment type="caution">
    <text evidence="2">The sequence shown here is derived from an EMBL/GenBank/DDBJ whole genome shotgun (WGS) entry which is preliminary data.</text>
</comment>
<dbReference type="EMBL" id="JACMSC010000003">
    <property type="protein sequence ID" value="KAG6527758.1"/>
    <property type="molecule type" value="Genomic_DNA"/>
</dbReference>
<evidence type="ECO:0000313" key="3">
    <source>
        <dbReference type="Proteomes" id="UP000734854"/>
    </source>
</evidence>
<proteinExistence type="predicted"/>
<evidence type="ECO:0000313" key="2">
    <source>
        <dbReference type="EMBL" id="KAG6527758.1"/>
    </source>
</evidence>
<protein>
    <submittedName>
        <fullName evidence="2">Uncharacterized protein</fullName>
    </submittedName>
</protein>
<feature type="region of interest" description="Disordered" evidence="1">
    <location>
        <begin position="44"/>
        <end position="68"/>
    </location>
</feature>
<dbReference type="Proteomes" id="UP000734854">
    <property type="component" value="Unassembled WGS sequence"/>
</dbReference>